<keyword evidence="1" id="KW-0812">Transmembrane</keyword>
<reference evidence="2" key="1">
    <citation type="journal article" date="2010" name="Science">
        <title>Plasticity of animal genome architecture unmasked by rapid evolution of a pelagic tunicate.</title>
        <authorList>
            <person name="Denoeud F."/>
            <person name="Henriet S."/>
            <person name="Mungpakdee S."/>
            <person name="Aury J.M."/>
            <person name="Da Silva C."/>
            <person name="Brinkmann H."/>
            <person name="Mikhaleva J."/>
            <person name="Olsen L.C."/>
            <person name="Jubin C."/>
            <person name="Canestro C."/>
            <person name="Bouquet J.M."/>
            <person name="Danks G."/>
            <person name="Poulain J."/>
            <person name="Campsteijn C."/>
            <person name="Adamski M."/>
            <person name="Cross I."/>
            <person name="Yadetie F."/>
            <person name="Muffato M."/>
            <person name="Louis A."/>
            <person name="Butcher S."/>
            <person name="Tsagkogeorga G."/>
            <person name="Konrad A."/>
            <person name="Singh S."/>
            <person name="Jensen M.F."/>
            <person name="Cong E.H."/>
            <person name="Eikeseth-Otteraa H."/>
            <person name="Noel B."/>
            <person name="Anthouard V."/>
            <person name="Porcel B.M."/>
            <person name="Kachouri-Lafond R."/>
            <person name="Nishino A."/>
            <person name="Ugolini M."/>
            <person name="Chourrout P."/>
            <person name="Nishida H."/>
            <person name="Aasland R."/>
            <person name="Huzurbazar S."/>
            <person name="Westhof E."/>
            <person name="Delsuc F."/>
            <person name="Lehrach H."/>
            <person name="Reinhardt R."/>
            <person name="Weissenbach J."/>
            <person name="Roy S.W."/>
            <person name="Artiguenave F."/>
            <person name="Postlethwait J.H."/>
            <person name="Manak J.R."/>
            <person name="Thompson E.M."/>
            <person name="Jaillon O."/>
            <person name="Du Pasquier L."/>
            <person name="Boudinot P."/>
            <person name="Liberles D.A."/>
            <person name="Volff J.N."/>
            <person name="Philippe H."/>
            <person name="Lenhard B."/>
            <person name="Roest Crollius H."/>
            <person name="Wincker P."/>
            <person name="Chourrout D."/>
        </authorList>
    </citation>
    <scope>NUCLEOTIDE SEQUENCE [LARGE SCALE GENOMIC DNA]</scope>
</reference>
<organism evidence="2">
    <name type="scientific">Oikopleura dioica</name>
    <name type="common">Tunicate</name>
    <dbReference type="NCBI Taxonomy" id="34765"/>
    <lineage>
        <taxon>Eukaryota</taxon>
        <taxon>Metazoa</taxon>
        <taxon>Chordata</taxon>
        <taxon>Tunicata</taxon>
        <taxon>Appendicularia</taxon>
        <taxon>Copelata</taxon>
        <taxon>Oikopleuridae</taxon>
        <taxon>Oikopleura</taxon>
    </lineage>
</organism>
<dbReference type="InParanoid" id="E4XN47"/>
<dbReference type="Proteomes" id="UP000011014">
    <property type="component" value="Unassembled WGS sequence"/>
</dbReference>
<sequence length="82" mass="9326">MNNYYEKIPEIYHFPILVIMFGAFAILLSAIFLETPKSYPAQIEELPSFVGSESSNIYIEDKCPNYSDLSICVPPPKYSEVV</sequence>
<protein>
    <submittedName>
        <fullName evidence="2">Uncharacterized protein</fullName>
    </submittedName>
</protein>
<dbReference type="AlphaFoldDB" id="E4XN47"/>
<name>E4XN47_OIKDI</name>
<gene>
    <name evidence="2" type="ORF">GSOID_T00015601001</name>
    <name evidence="3" type="ORF">GSOID_T00031406001</name>
</gene>
<evidence type="ECO:0000313" key="3">
    <source>
        <dbReference type="EMBL" id="CBY37911.1"/>
    </source>
</evidence>
<feature type="transmembrane region" description="Helical" evidence="1">
    <location>
        <begin position="12"/>
        <end position="33"/>
    </location>
</feature>
<evidence type="ECO:0000313" key="4">
    <source>
        <dbReference type="Proteomes" id="UP000001307"/>
    </source>
</evidence>
<dbReference type="EMBL" id="FN655086">
    <property type="protein sequence ID" value="CBY37911.1"/>
    <property type="molecule type" value="Genomic_DNA"/>
</dbReference>
<keyword evidence="1" id="KW-0472">Membrane</keyword>
<accession>E4XN47</accession>
<dbReference type="Proteomes" id="UP000001307">
    <property type="component" value="Unassembled WGS sequence"/>
</dbReference>
<dbReference type="EMBL" id="FN653081">
    <property type="protein sequence ID" value="CBY25102.1"/>
    <property type="molecule type" value="Genomic_DNA"/>
</dbReference>
<proteinExistence type="predicted"/>
<evidence type="ECO:0000313" key="2">
    <source>
        <dbReference type="EMBL" id="CBY25102.1"/>
    </source>
</evidence>
<evidence type="ECO:0000256" key="1">
    <source>
        <dbReference type="SAM" id="Phobius"/>
    </source>
</evidence>
<keyword evidence="1" id="KW-1133">Transmembrane helix</keyword>
<dbReference type="OrthoDB" id="10285632at2759"/>
<keyword evidence="4" id="KW-1185">Reference proteome</keyword>